<evidence type="ECO:0000259" key="4">
    <source>
        <dbReference type="Pfam" id="PF13458"/>
    </source>
</evidence>
<comment type="similarity">
    <text evidence="1">Belongs to the leucine-binding protein family.</text>
</comment>
<dbReference type="GO" id="GO:0006865">
    <property type="term" value="P:amino acid transport"/>
    <property type="evidence" value="ECO:0007669"/>
    <property type="project" value="UniProtKB-KW"/>
</dbReference>
<dbReference type="Pfam" id="PF13458">
    <property type="entry name" value="Peripla_BP_6"/>
    <property type="match status" value="1"/>
</dbReference>
<dbReference type="PANTHER" id="PTHR30483:SF37">
    <property type="entry name" value="ABC TRANSPORTER SUBSTRATE-BINDING PROTEIN"/>
    <property type="match status" value="1"/>
</dbReference>
<dbReference type="Proteomes" id="UP000241247">
    <property type="component" value="Unassembled WGS sequence"/>
</dbReference>
<keyword evidence="6" id="KW-1185">Reference proteome</keyword>
<dbReference type="PANTHER" id="PTHR30483">
    <property type="entry name" value="LEUCINE-SPECIFIC-BINDING PROTEIN"/>
    <property type="match status" value="1"/>
</dbReference>
<evidence type="ECO:0000313" key="5">
    <source>
        <dbReference type="EMBL" id="PTM87760.1"/>
    </source>
</evidence>
<dbReference type="CDD" id="cd06338">
    <property type="entry name" value="PBP1_ABC_ligand_binding-like"/>
    <property type="match status" value="1"/>
</dbReference>
<dbReference type="PROSITE" id="PS51318">
    <property type="entry name" value="TAT"/>
    <property type="match status" value="1"/>
</dbReference>
<evidence type="ECO:0000256" key="2">
    <source>
        <dbReference type="ARBA" id="ARBA00022729"/>
    </source>
</evidence>
<keyword evidence="3" id="KW-0813">Transport</keyword>
<dbReference type="InterPro" id="IPR028082">
    <property type="entry name" value="Peripla_BP_I"/>
</dbReference>
<comment type="caution">
    <text evidence="5">The sequence shown here is derived from an EMBL/GenBank/DDBJ whole genome shotgun (WGS) entry which is preliminary data.</text>
</comment>
<gene>
    <name evidence="5" type="ORF">C7449_1139</name>
</gene>
<dbReference type="InterPro" id="IPR028081">
    <property type="entry name" value="Leu-bd"/>
</dbReference>
<keyword evidence="3" id="KW-0029">Amino-acid transport</keyword>
<keyword evidence="2" id="KW-0732">Signal</keyword>
<dbReference type="EMBL" id="PZZZ01000013">
    <property type="protein sequence ID" value="PTM87760.1"/>
    <property type="molecule type" value="Genomic_DNA"/>
</dbReference>
<dbReference type="SUPFAM" id="SSF53822">
    <property type="entry name" value="Periplasmic binding protein-like I"/>
    <property type="match status" value="1"/>
</dbReference>
<proteinExistence type="inferred from homology"/>
<evidence type="ECO:0000256" key="1">
    <source>
        <dbReference type="ARBA" id="ARBA00010062"/>
    </source>
</evidence>
<evidence type="ECO:0000313" key="6">
    <source>
        <dbReference type="Proteomes" id="UP000241247"/>
    </source>
</evidence>
<organism evidence="5 6">
    <name type="scientific">Mycoplana dimorpha</name>
    <dbReference type="NCBI Taxonomy" id="28320"/>
    <lineage>
        <taxon>Bacteria</taxon>
        <taxon>Pseudomonadati</taxon>
        <taxon>Pseudomonadota</taxon>
        <taxon>Alphaproteobacteria</taxon>
        <taxon>Hyphomicrobiales</taxon>
        <taxon>Rhizobiaceae</taxon>
        <taxon>Mycoplana</taxon>
    </lineage>
</organism>
<sequence>MMSTSRRGFSRRQFLGGSAFALAAGTLGMPFIRTARAQAPTFKVGVITSLSGDNILGGNLTKRGYDLWVDAINAKGGVEVGGDRCKVEMFYGDDQSSPATGADAAERLIVQNEVDVLFGPYTSGSTIAVQPICQKYQVPMISGSAESPNVWKAQPEFNFGIIPAVDTTAGKSLAVLAKMSNPTAKTISVIGVNEPFSKETGEGFRDGAKEAGLNLVAYELVPAEGDLTPVISKIAALKPDIVAVGGHEEPLINLVKTSKSLDFRPKALIMHYGVTDPAFAQALAADANGTCGVAVWLPSVPYKDDLFGTAKEFAEMAQKKSGHEPDYTEAACAASGLVLGDAIKRLGKKPALKPGDRVALKDAIAETDIHTFYGPIKFERKGDHYHDNIQPVPVLIQIQDGKTVAVGPKEAAAAALTYPLPTWK</sequence>
<dbReference type="InterPro" id="IPR051010">
    <property type="entry name" value="BCAA_transport"/>
</dbReference>
<reference evidence="5 6" key="1">
    <citation type="submission" date="2018-04" db="EMBL/GenBank/DDBJ databases">
        <title>Genomic Encyclopedia of Type Strains, Phase IV (KMG-IV): sequencing the most valuable type-strain genomes for metagenomic binning, comparative biology and taxonomic classification.</title>
        <authorList>
            <person name="Goeker M."/>
        </authorList>
    </citation>
    <scope>NUCLEOTIDE SEQUENCE [LARGE SCALE GENOMIC DNA]</scope>
    <source>
        <strain evidence="5 6">DSM 7138</strain>
    </source>
</reference>
<feature type="domain" description="Leucine-binding protein" evidence="4">
    <location>
        <begin position="42"/>
        <end position="390"/>
    </location>
</feature>
<evidence type="ECO:0000256" key="3">
    <source>
        <dbReference type="ARBA" id="ARBA00022970"/>
    </source>
</evidence>
<protein>
    <submittedName>
        <fullName evidence="5">Amino acid/amide ABC transporter substrate-binding protein (HAAT family)</fullName>
    </submittedName>
</protein>
<dbReference type="Gene3D" id="3.40.50.2300">
    <property type="match status" value="2"/>
</dbReference>
<dbReference type="InterPro" id="IPR006311">
    <property type="entry name" value="TAT_signal"/>
</dbReference>
<name>A0A2T5AM08_MYCDI</name>
<dbReference type="AlphaFoldDB" id="A0A2T5AM08"/>
<accession>A0A2T5AM08</accession>